<keyword evidence="4" id="KW-0862">Zinc</keyword>
<dbReference type="GO" id="GO:0005737">
    <property type="term" value="C:cytoplasm"/>
    <property type="evidence" value="ECO:0007669"/>
    <property type="project" value="TreeGrafter"/>
</dbReference>
<feature type="non-terminal residue" evidence="7">
    <location>
        <position position="1"/>
    </location>
</feature>
<dbReference type="Pfam" id="PF01556">
    <property type="entry name" value="DnaJ_C"/>
    <property type="match status" value="1"/>
</dbReference>
<dbReference type="Gene3D" id="2.60.260.20">
    <property type="entry name" value="Urease metallochaperone UreE, N-terminal domain"/>
    <property type="match status" value="2"/>
</dbReference>
<dbReference type="InterPro" id="IPR008971">
    <property type="entry name" value="HSP40/DnaJ_pept-bd"/>
</dbReference>
<evidence type="ECO:0000313" key="7">
    <source>
        <dbReference type="EMBL" id="EQD63256.1"/>
    </source>
</evidence>
<dbReference type="InterPro" id="IPR002939">
    <property type="entry name" value="DnaJ_C"/>
</dbReference>
<comment type="caution">
    <text evidence="7">The sequence shown here is derived from an EMBL/GenBank/DDBJ whole genome shotgun (WGS) entry which is preliminary data.</text>
</comment>
<dbReference type="PANTHER" id="PTHR43096">
    <property type="entry name" value="DNAJ HOMOLOG 1, MITOCHONDRIAL-RELATED"/>
    <property type="match status" value="1"/>
</dbReference>
<accession>T1ARQ8</accession>
<dbReference type="SUPFAM" id="SSF57938">
    <property type="entry name" value="DnaJ/Hsp40 cysteine-rich domain"/>
    <property type="match status" value="1"/>
</dbReference>
<dbReference type="CDD" id="cd10719">
    <property type="entry name" value="DnaJ_zf"/>
    <property type="match status" value="1"/>
</dbReference>
<dbReference type="GO" id="GO:0051082">
    <property type="term" value="F:unfolded protein binding"/>
    <property type="evidence" value="ECO:0007669"/>
    <property type="project" value="InterPro"/>
</dbReference>
<dbReference type="PROSITE" id="PS51188">
    <property type="entry name" value="ZF_CR"/>
    <property type="match status" value="1"/>
</dbReference>
<keyword evidence="2" id="KW-0677">Repeat</keyword>
<dbReference type="EMBL" id="AUZZ01001667">
    <property type="protein sequence ID" value="EQD63256.1"/>
    <property type="molecule type" value="Genomic_DNA"/>
</dbReference>
<dbReference type="FunFam" id="2.10.230.10:FF:000002">
    <property type="entry name" value="Molecular chaperone DnaJ"/>
    <property type="match status" value="1"/>
</dbReference>
<dbReference type="PANTHER" id="PTHR43096:SF48">
    <property type="entry name" value="CHAPERONE PROTEIN DNAJ"/>
    <property type="match status" value="1"/>
</dbReference>
<dbReference type="AlphaFoldDB" id="T1ARQ8"/>
<sequence length="207" mass="21881">DVFGDIFGAARRGGRSQVFRGADLRYELELDLREAVFGHTVQIEVPRLVECETCHGTGAAKGSSSGACDACGGSGQVRISQGFFQLQQTCPKCRGAGTIARNPCDTCFGQGRVRRTRKLSVKVPPGVDTGDRIRLAGEGEAGRNGGPPGDLYVEVHVREHPIFERDGEHLSCEVPISFATAALGGSVEVPTLDGTVVLKIPAETQSG</sequence>
<keyword evidence="3" id="KW-0863">Zinc-finger</keyword>
<dbReference type="GO" id="GO:0008270">
    <property type="term" value="F:zinc ion binding"/>
    <property type="evidence" value="ECO:0007669"/>
    <property type="project" value="UniProtKB-KW"/>
</dbReference>
<keyword evidence="1" id="KW-0479">Metal-binding</keyword>
<reference evidence="7" key="2">
    <citation type="journal article" date="2014" name="ISME J.">
        <title>Microbial stratification in low pH oxic and suboxic macroscopic growths along an acid mine drainage.</title>
        <authorList>
            <person name="Mendez-Garcia C."/>
            <person name="Mesa V."/>
            <person name="Sprenger R.R."/>
            <person name="Richter M."/>
            <person name="Diez M.S."/>
            <person name="Solano J."/>
            <person name="Bargiela R."/>
            <person name="Golyshina O.V."/>
            <person name="Manteca A."/>
            <person name="Ramos J.L."/>
            <person name="Gallego J.R."/>
            <person name="Llorente I."/>
            <person name="Martins Dos Santos V.A."/>
            <person name="Jensen O.N."/>
            <person name="Pelaez A.I."/>
            <person name="Sanchez J."/>
            <person name="Ferrer M."/>
        </authorList>
    </citation>
    <scope>NUCLEOTIDE SEQUENCE</scope>
</reference>
<organism evidence="7">
    <name type="scientific">mine drainage metagenome</name>
    <dbReference type="NCBI Taxonomy" id="410659"/>
    <lineage>
        <taxon>unclassified sequences</taxon>
        <taxon>metagenomes</taxon>
        <taxon>ecological metagenomes</taxon>
    </lineage>
</organism>
<gene>
    <name evidence="7" type="ORF">B2A_02442</name>
</gene>
<proteinExistence type="predicted"/>
<evidence type="ECO:0000256" key="2">
    <source>
        <dbReference type="ARBA" id="ARBA00022737"/>
    </source>
</evidence>
<dbReference type="CDD" id="cd10747">
    <property type="entry name" value="DnaJ_C"/>
    <property type="match status" value="1"/>
</dbReference>
<dbReference type="SUPFAM" id="SSF49493">
    <property type="entry name" value="HSP40/DnaJ peptide-binding domain"/>
    <property type="match status" value="2"/>
</dbReference>
<dbReference type="Gene3D" id="2.10.230.10">
    <property type="entry name" value="Heat shock protein DnaJ, cysteine-rich domain"/>
    <property type="match status" value="1"/>
</dbReference>
<evidence type="ECO:0000259" key="6">
    <source>
        <dbReference type="PROSITE" id="PS51188"/>
    </source>
</evidence>
<evidence type="ECO:0000256" key="4">
    <source>
        <dbReference type="ARBA" id="ARBA00022833"/>
    </source>
</evidence>
<dbReference type="Pfam" id="PF00684">
    <property type="entry name" value="DnaJ_CXXCXGXG"/>
    <property type="match status" value="1"/>
</dbReference>
<feature type="domain" description="CR-type" evidence="6">
    <location>
        <begin position="38"/>
        <end position="116"/>
    </location>
</feature>
<reference evidence="7" key="1">
    <citation type="submission" date="2013-08" db="EMBL/GenBank/DDBJ databases">
        <authorList>
            <person name="Mendez C."/>
            <person name="Richter M."/>
            <person name="Ferrer M."/>
            <person name="Sanchez J."/>
        </authorList>
    </citation>
    <scope>NUCLEOTIDE SEQUENCE</scope>
</reference>
<evidence type="ECO:0000256" key="1">
    <source>
        <dbReference type="ARBA" id="ARBA00022723"/>
    </source>
</evidence>
<evidence type="ECO:0000256" key="5">
    <source>
        <dbReference type="ARBA" id="ARBA00023186"/>
    </source>
</evidence>
<dbReference type="GO" id="GO:0042026">
    <property type="term" value="P:protein refolding"/>
    <property type="evidence" value="ECO:0007669"/>
    <property type="project" value="TreeGrafter"/>
</dbReference>
<dbReference type="InterPro" id="IPR001305">
    <property type="entry name" value="HSP_DnaJ_Cys-rich_dom"/>
</dbReference>
<evidence type="ECO:0000256" key="3">
    <source>
        <dbReference type="ARBA" id="ARBA00022771"/>
    </source>
</evidence>
<protein>
    <submittedName>
        <fullName evidence="7">Chaperone protein DnaJ</fullName>
    </submittedName>
</protein>
<dbReference type="GO" id="GO:0031072">
    <property type="term" value="F:heat shock protein binding"/>
    <property type="evidence" value="ECO:0007669"/>
    <property type="project" value="InterPro"/>
</dbReference>
<dbReference type="InterPro" id="IPR036410">
    <property type="entry name" value="HSP_DnaJ_Cys-rich_dom_sf"/>
</dbReference>
<keyword evidence="5" id="KW-0143">Chaperone</keyword>
<feature type="non-terminal residue" evidence="7">
    <location>
        <position position="207"/>
    </location>
</feature>
<name>T1ARQ8_9ZZZZ</name>
<dbReference type="FunFam" id="2.60.260.20:FF:000009">
    <property type="entry name" value="Putative Mitochondrial DnaJ chaperone"/>
    <property type="match status" value="1"/>
</dbReference>